<feature type="region of interest" description="Disordered" evidence="1">
    <location>
        <begin position="79"/>
        <end position="101"/>
    </location>
</feature>
<dbReference type="EMBL" id="FNBK01000009">
    <property type="protein sequence ID" value="SDF79059.1"/>
    <property type="molecule type" value="Genomic_DNA"/>
</dbReference>
<evidence type="ECO:0008006" key="4">
    <source>
        <dbReference type="Google" id="ProtNLM"/>
    </source>
</evidence>
<gene>
    <name evidence="2" type="ORF">SAMN05216218_109200</name>
</gene>
<keyword evidence="3" id="KW-1185">Reference proteome</keyword>
<dbReference type="STRING" id="660518.SAMN05216218_109200"/>
<accession>A0A1G7P0B4</accession>
<dbReference type="OrthoDB" id="214756at2157"/>
<organism evidence="2 3">
    <name type="scientific">Halorientalis regularis</name>
    <dbReference type="NCBI Taxonomy" id="660518"/>
    <lineage>
        <taxon>Archaea</taxon>
        <taxon>Methanobacteriati</taxon>
        <taxon>Methanobacteriota</taxon>
        <taxon>Stenosarchaea group</taxon>
        <taxon>Halobacteria</taxon>
        <taxon>Halobacteriales</taxon>
        <taxon>Haloarculaceae</taxon>
        <taxon>Halorientalis</taxon>
    </lineage>
</organism>
<protein>
    <recommendedName>
        <fullName evidence="4">Acc operon protein</fullName>
    </recommendedName>
</protein>
<dbReference type="InterPro" id="IPR058335">
    <property type="entry name" value="PccX"/>
</dbReference>
<proteinExistence type="predicted"/>
<dbReference type="Pfam" id="PF26062">
    <property type="entry name" value="DUF8022"/>
    <property type="match status" value="1"/>
</dbReference>
<dbReference type="Proteomes" id="UP000199076">
    <property type="component" value="Unassembled WGS sequence"/>
</dbReference>
<evidence type="ECO:0000313" key="3">
    <source>
        <dbReference type="Proteomes" id="UP000199076"/>
    </source>
</evidence>
<dbReference type="AlphaFoldDB" id="A0A1G7P0B4"/>
<reference evidence="3" key="1">
    <citation type="submission" date="2016-10" db="EMBL/GenBank/DDBJ databases">
        <authorList>
            <person name="Varghese N."/>
            <person name="Submissions S."/>
        </authorList>
    </citation>
    <scope>NUCLEOTIDE SEQUENCE [LARGE SCALE GENOMIC DNA]</scope>
    <source>
        <strain evidence="3">IBRC-M 10760</strain>
    </source>
</reference>
<evidence type="ECO:0000313" key="2">
    <source>
        <dbReference type="EMBL" id="SDF79059.1"/>
    </source>
</evidence>
<name>A0A1G7P0B4_9EURY</name>
<sequence length="101" mass="10472">MADENAPAEVGEEALLAAVEAALADDANADEAAAVAAAIGAHMRDQELAAAAAADGDDGPNWADGKWEFASKVARKRQRSVRVPTDAPEDPWTAAGRTDRM</sequence>
<evidence type="ECO:0000256" key="1">
    <source>
        <dbReference type="SAM" id="MobiDB-lite"/>
    </source>
</evidence>